<reference evidence="1" key="1">
    <citation type="journal article" date="2021" name="Proc. Natl. Acad. Sci. U.S.A.">
        <title>A Catalog of Tens of Thousands of Viruses from Human Metagenomes Reveals Hidden Associations with Chronic Diseases.</title>
        <authorList>
            <person name="Tisza M.J."/>
            <person name="Buck C.B."/>
        </authorList>
    </citation>
    <scope>NUCLEOTIDE SEQUENCE</scope>
    <source>
        <strain evidence="1">Ct3R43</strain>
    </source>
</reference>
<organism evidence="1">
    <name type="scientific">Siphoviridae sp. ct3R43</name>
    <dbReference type="NCBI Taxonomy" id="2825321"/>
    <lineage>
        <taxon>Viruses</taxon>
        <taxon>Duplodnaviria</taxon>
        <taxon>Heunggongvirae</taxon>
        <taxon>Uroviricota</taxon>
        <taxon>Caudoviricetes</taxon>
    </lineage>
</organism>
<accession>A0A8S5VG53</accession>
<dbReference type="EMBL" id="BK016262">
    <property type="protein sequence ID" value="DAG05648.1"/>
    <property type="molecule type" value="Genomic_DNA"/>
</dbReference>
<protein>
    <submittedName>
        <fullName evidence="1">Uncharacterized protein</fullName>
    </submittedName>
</protein>
<name>A0A8S5VG53_9CAUD</name>
<sequence>MITKEEILAELESCDEPEKKLHEIAERERLPVMVIRKILKGLVTVVPPERGHDNTDRVAESHIEKGVNRGRWSDEDIQYMAECWNRGADICEIAEAVCRSEKAVRGVMQRNRELFPRRHERGRIWSPEEIARAADMRSDRDISESEICDALHRSRSDFYQLRAENRKLFPSRRNTYRRAET</sequence>
<evidence type="ECO:0000313" key="1">
    <source>
        <dbReference type="EMBL" id="DAG05648.1"/>
    </source>
</evidence>
<proteinExistence type="predicted"/>